<evidence type="ECO:0000256" key="1">
    <source>
        <dbReference type="SAM" id="MobiDB-lite"/>
    </source>
</evidence>
<feature type="region of interest" description="Disordered" evidence="1">
    <location>
        <begin position="68"/>
        <end position="95"/>
    </location>
</feature>
<dbReference type="GO" id="GO:0031146">
    <property type="term" value="P:SCF-dependent proteasomal ubiquitin-dependent protein catabolic process"/>
    <property type="evidence" value="ECO:0007669"/>
    <property type="project" value="TreeGrafter"/>
</dbReference>
<sequence>MYENPNCQQLATDLTFRSNRRNNRQIRGPHSALTDFLASHNISANQIKEDAIARKAAILAAQQIENENENGASSSSQLSSEAQLNKGSGKVHGTKRKLELEKAISSAKASQLLKRSRTLGLDKDSTECNYQNEGYVSEDKLATVGKITNCEICEKRFTITVHNLVDNTSNDKSLLCPTCIKNSEHADTALEKRKKQRAGATRRKNASNILDGIYPGAKNLATLCVETLANNVHEAESFGNLPLELVKKLGAILSKRRLITAPILDLFLEQKHDSLTITDGAKLCSEDYIRIFQLVPSIKHLKLRNAIHFKNVVVDHLLGTTVNLESLDIHGANLIDDERWERFLTEKSAQLRNLKVHFTDNHFGDSVIDLLPKCCPQLERLKISHNSKVSNEGLVNIGLLENLQFLSIELYRPVGTKPLTSTPLIKLLNSIGSNLRTFSLETVPWVDNGLLQAIHDNCRHLTKLRITGSQTFTDTGFASLFTNWSNAPLTFLDFSECRHVDAVEPSRNTDEIGLCSSGFQSIMSHSGSKLKHLDISSCRHISLDTFEKIFATDKVYPALEHFDVSFCQAVNDYVVGCIFRSCPSLKVLTVFGCFGVRSVKIPKGKILTGTPNALGMQIEGTEDGEGRVI</sequence>
<feature type="domain" description="DNA repair protein rhp7 treble clef" evidence="2">
    <location>
        <begin position="144"/>
        <end position="184"/>
    </location>
</feature>
<dbReference type="EMBL" id="UNSH01000036">
    <property type="protein sequence ID" value="SZF01294.1"/>
    <property type="molecule type" value="Genomic_DNA"/>
</dbReference>
<dbReference type="FunFam" id="3.80.10.10:FF:000601">
    <property type="entry name" value="DNA repair protein Rad7, protein"/>
    <property type="match status" value="1"/>
</dbReference>
<dbReference type="VEuPathDB" id="FungiDB:BLGHR1_12054"/>
<dbReference type="InterPro" id="IPR006553">
    <property type="entry name" value="Leu-rich_rpt_Cys-con_subtyp"/>
</dbReference>
<dbReference type="Gene3D" id="3.80.10.10">
    <property type="entry name" value="Ribonuclease Inhibitor"/>
    <property type="match status" value="2"/>
</dbReference>
<dbReference type="PANTHER" id="PTHR13318:SF234">
    <property type="entry name" value="RNI-LIKE PROTEIN"/>
    <property type="match status" value="1"/>
</dbReference>
<organism evidence="3 4">
    <name type="scientific">Blumeria hordei</name>
    <name type="common">Barley powdery mildew</name>
    <name type="synonym">Blumeria graminis f. sp. hordei</name>
    <dbReference type="NCBI Taxonomy" id="2867405"/>
    <lineage>
        <taxon>Eukaryota</taxon>
        <taxon>Fungi</taxon>
        <taxon>Dikarya</taxon>
        <taxon>Ascomycota</taxon>
        <taxon>Pezizomycotina</taxon>
        <taxon>Leotiomycetes</taxon>
        <taxon>Erysiphales</taxon>
        <taxon>Erysiphaceae</taxon>
        <taxon>Blumeria</taxon>
    </lineage>
</organism>
<reference evidence="3 4" key="1">
    <citation type="submission" date="2017-11" db="EMBL/GenBank/DDBJ databases">
        <authorList>
            <person name="Kracher B."/>
        </authorList>
    </citation>
    <scope>NUCLEOTIDE SEQUENCE [LARGE SCALE GENOMIC DNA]</scope>
    <source>
        <strain evidence="3 4">RACE1</strain>
    </source>
</reference>
<evidence type="ECO:0000259" key="2">
    <source>
        <dbReference type="Pfam" id="PF23550"/>
    </source>
</evidence>
<dbReference type="Proteomes" id="UP000275772">
    <property type="component" value="Unassembled WGS sequence"/>
</dbReference>
<dbReference type="InterPro" id="IPR032675">
    <property type="entry name" value="LRR_dom_sf"/>
</dbReference>
<evidence type="ECO:0000313" key="3">
    <source>
        <dbReference type="EMBL" id="SZF01294.1"/>
    </source>
</evidence>
<proteinExistence type="predicted"/>
<dbReference type="PANTHER" id="PTHR13318">
    <property type="entry name" value="PARTNER OF PAIRED, ISOFORM B-RELATED"/>
    <property type="match status" value="1"/>
</dbReference>
<dbReference type="AlphaFoldDB" id="A0A383ULT5"/>
<dbReference type="InterPro" id="IPR056451">
    <property type="entry name" value="Znf_Tbcl_Rhp7"/>
</dbReference>
<dbReference type="SUPFAM" id="SSF52047">
    <property type="entry name" value="RNI-like"/>
    <property type="match status" value="1"/>
</dbReference>
<dbReference type="GO" id="GO:0019005">
    <property type="term" value="C:SCF ubiquitin ligase complex"/>
    <property type="evidence" value="ECO:0007669"/>
    <property type="project" value="TreeGrafter"/>
</dbReference>
<feature type="compositionally biased region" description="Low complexity" evidence="1">
    <location>
        <begin position="68"/>
        <end position="84"/>
    </location>
</feature>
<protein>
    <recommendedName>
        <fullName evidence="2">DNA repair protein rhp7 treble clef domain-containing protein</fullName>
    </recommendedName>
</protein>
<gene>
    <name evidence="3" type="ORF">BLGHR1_12054</name>
</gene>
<dbReference type="SMART" id="SM00367">
    <property type="entry name" value="LRR_CC"/>
    <property type="match status" value="4"/>
</dbReference>
<dbReference type="Pfam" id="PF23550">
    <property type="entry name" value="zf_Tbcl_Rhp7"/>
    <property type="match status" value="1"/>
</dbReference>
<accession>A0A383ULT5</accession>
<evidence type="ECO:0000313" key="4">
    <source>
        <dbReference type="Proteomes" id="UP000275772"/>
    </source>
</evidence>
<name>A0A383ULT5_BLUHO</name>